<gene>
    <name evidence="1" type="ORF">IE877_09265</name>
</gene>
<evidence type="ECO:0000313" key="1">
    <source>
        <dbReference type="EMBL" id="MBD9356077.1"/>
    </source>
</evidence>
<comment type="caution">
    <text evidence="1">The sequence shown here is derived from an EMBL/GenBank/DDBJ whole genome shotgun (WGS) entry which is preliminary data.</text>
</comment>
<keyword evidence="2" id="KW-1185">Reference proteome</keyword>
<dbReference type="EMBL" id="JACXSS010000001">
    <property type="protein sequence ID" value="MBD9356077.1"/>
    <property type="molecule type" value="Genomic_DNA"/>
</dbReference>
<accession>A0ABR9D2E3</accession>
<reference evidence="1 2" key="1">
    <citation type="submission" date="2020-09" db="EMBL/GenBank/DDBJ databases">
        <title>Methylomonas albis sp. nov. and Methylomonas fluvii sp. nov.: Two cold-adapted methanotrophs from the River Elbe and an amended description of Methylovulum psychrotolerans strain Eb1.</title>
        <authorList>
            <person name="Bussmann I.K."/>
            <person name="Klings K.-W."/>
            <person name="Warnstedt J."/>
            <person name="Hoppert M."/>
            <person name="Saborowski A."/>
            <person name="Horn F."/>
            <person name="Liebner S."/>
        </authorList>
    </citation>
    <scope>NUCLEOTIDE SEQUENCE [LARGE SCALE GENOMIC DNA]</scope>
    <source>
        <strain evidence="1 2">EbA</strain>
    </source>
</reference>
<dbReference type="RefSeq" id="WP_192374466.1">
    <property type="nucleotide sequence ID" value="NZ_CAJHIV010000001.1"/>
</dbReference>
<evidence type="ECO:0000313" key="2">
    <source>
        <dbReference type="Proteomes" id="UP000652176"/>
    </source>
</evidence>
<sequence length="311" mass="34581">MEYIFPLPRATPAPPKLSKPVIQAGHRYHIDTEKLADNSLGDLEHDLQNGLLGHYRLSVEQAETTAVNIQESPVQAFVWNSDLLSNKLKNCFHNTSANPQLAGHNHLTLLDTSTAAPEVSVVDNTPTLRMTPCFELEWMTAAYASQLGVVQLVESTRTVHFTDGETMTLIDTETVGNDPVLYLSDTANNLPVTPLGAFQQQSQQQRLVFSQAVTQAIPSEIAGNSVASVSVLEKYTVYFMQNAGPDRPDHYIWVPVHLPIVWGWSIRVQQRYDGVWDIFRKKLIMPSVSTEAPALPLWHSNSLLCQPTLTV</sequence>
<organism evidence="1 2">
    <name type="scientific">Methylomonas albis</name>
    <dbReference type="NCBI Taxonomy" id="1854563"/>
    <lineage>
        <taxon>Bacteria</taxon>
        <taxon>Pseudomonadati</taxon>
        <taxon>Pseudomonadota</taxon>
        <taxon>Gammaproteobacteria</taxon>
        <taxon>Methylococcales</taxon>
        <taxon>Methylococcaceae</taxon>
        <taxon>Methylomonas</taxon>
    </lineage>
</organism>
<proteinExistence type="predicted"/>
<name>A0ABR9D2E3_9GAMM</name>
<protein>
    <submittedName>
        <fullName evidence="1">Uncharacterized protein</fullName>
    </submittedName>
</protein>
<dbReference type="Proteomes" id="UP000652176">
    <property type="component" value="Unassembled WGS sequence"/>
</dbReference>